<protein>
    <submittedName>
        <fullName evidence="2">Uncharacterized protein</fullName>
    </submittedName>
</protein>
<name>A0A1A0MV00_MYCMU</name>
<accession>A0A1A0MV00</accession>
<organism evidence="2 3">
    <name type="scientific">Mycolicibacterium mucogenicum</name>
    <name type="common">Mycobacterium mucogenicum</name>
    <dbReference type="NCBI Taxonomy" id="56689"/>
    <lineage>
        <taxon>Bacteria</taxon>
        <taxon>Bacillati</taxon>
        <taxon>Actinomycetota</taxon>
        <taxon>Actinomycetes</taxon>
        <taxon>Mycobacteriales</taxon>
        <taxon>Mycobacteriaceae</taxon>
        <taxon>Mycolicibacterium</taxon>
    </lineage>
</organism>
<evidence type="ECO:0000256" key="1">
    <source>
        <dbReference type="SAM" id="MobiDB-lite"/>
    </source>
</evidence>
<dbReference type="EMBL" id="LZSF01000086">
    <property type="protein sequence ID" value="OBA89344.1"/>
    <property type="molecule type" value="Genomic_DNA"/>
</dbReference>
<comment type="caution">
    <text evidence="2">The sequence shown here is derived from an EMBL/GenBank/DDBJ whole genome shotgun (WGS) entry which is preliminary data.</text>
</comment>
<evidence type="ECO:0000313" key="2">
    <source>
        <dbReference type="EMBL" id="OBA89344.1"/>
    </source>
</evidence>
<reference evidence="2 3" key="1">
    <citation type="submission" date="2016-06" db="EMBL/GenBank/DDBJ databases">
        <authorList>
            <person name="Kjaerup R.B."/>
            <person name="Dalgaard T.S."/>
            <person name="Juul-Madsen H.R."/>
        </authorList>
    </citation>
    <scope>NUCLEOTIDE SEQUENCE [LARGE SCALE GENOMIC DNA]</scope>
    <source>
        <strain evidence="2 3">1199456.5</strain>
    </source>
</reference>
<proteinExistence type="predicted"/>
<sequence>MIVDDDIAVAAAGDNPATAIRYVTGLRGRPLTEIVEELRKYSAEHDAMKVSKSFLIAKRALDPQLWRITGGEVEDSSNLSRLWIGDADAFRAFQHQYAALPGFPPEQRLVSTMMTIVLFDDIPSVGGYTTRASGDATQPFRFHSDPAGSGPWYTEGEFTRSSQHS</sequence>
<dbReference type="AlphaFoldDB" id="A0A1A0MV00"/>
<feature type="region of interest" description="Disordered" evidence="1">
    <location>
        <begin position="135"/>
        <end position="165"/>
    </location>
</feature>
<dbReference type="Proteomes" id="UP000093962">
    <property type="component" value="Unassembled WGS sequence"/>
</dbReference>
<evidence type="ECO:0000313" key="3">
    <source>
        <dbReference type="Proteomes" id="UP000093962"/>
    </source>
</evidence>
<gene>
    <name evidence="2" type="ORF">A5642_15170</name>
</gene>